<keyword evidence="4 10" id="KW-0328">Glycosyltransferase</keyword>
<feature type="transmembrane region" description="Helical" evidence="10">
    <location>
        <begin position="307"/>
        <end position="326"/>
    </location>
</feature>
<sequence length="452" mass="52217">MTQQHSGFAKSPRFGDFEAQRHWMEITVNLPLNEWYVNSTKNDLEYWGLDYPPLTAYHSWLCGKVAQYIGWHDIVALESSRGIETTNTKLFMRSTALLADLFIFIPAIIFYVLYCEKSQSLISKSTLLFTCLMQPSMVLIDHGHFQFNSICLGLSLWAVNALIYDHLIIASILFSLSLNYKQMALYYALPFFFFILRRIYERPTAMSRINKFVQVGLSVIATFAVCWLPFLIQGCAGDVLKRIFPVHRGLYEDKVANFWCSTSIFIKWNNLFTREQLLKITMITTLVSCIPFCAYILLSKSSSMKRLAFGLFGCSMSFYMFSFHVHEKTILLPLMPALLLLSEFPFEMNLFSQIATFSMYPLFYKDGIQQAYYVSMVLQTLFIKSIYGNKLYTASLFGTIIIQLINSLMTPPARYPDLFTYLCIMYSCAHFVLITAHVSRFQLQQSKKVKQA</sequence>
<evidence type="ECO:0000256" key="9">
    <source>
        <dbReference type="ARBA" id="ARBA00023136"/>
    </source>
</evidence>
<keyword evidence="7 10" id="KW-0256">Endoplasmic reticulum</keyword>
<comment type="subcellular location">
    <subcellularLocation>
        <location evidence="1 10">Endoplasmic reticulum membrane</location>
        <topology evidence="1 10">Multi-pass membrane protein</topology>
    </subcellularLocation>
</comment>
<accession>A0AAW2YS35</accession>
<evidence type="ECO:0000256" key="1">
    <source>
        <dbReference type="ARBA" id="ARBA00004477"/>
    </source>
</evidence>
<evidence type="ECO:0000313" key="12">
    <source>
        <dbReference type="Proteomes" id="UP001431209"/>
    </source>
</evidence>
<evidence type="ECO:0000256" key="2">
    <source>
        <dbReference type="ARBA" id="ARBA00004922"/>
    </source>
</evidence>
<feature type="transmembrane region" description="Helical" evidence="10">
    <location>
        <begin position="346"/>
        <end position="364"/>
    </location>
</feature>
<keyword evidence="6 10" id="KW-0812">Transmembrane</keyword>
<evidence type="ECO:0000256" key="6">
    <source>
        <dbReference type="ARBA" id="ARBA00022692"/>
    </source>
</evidence>
<gene>
    <name evidence="11" type="ORF">AKO1_007542</name>
</gene>
<dbReference type="AlphaFoldDB" id="A0AAW2YS35"/>
<dbReference type="PANTHER" id="PTHR12413:SF1">
    <property type="entry name" value="DOLICHYL PYROPHOSPHATE MAN9GLCNAC2 ALPHA-1,3-GLUCOSYLTRANSFERASE"/>
    <property type="match status" value="1"/>
</dbReference>
<name>A0AAW2YS35_9EUKA</name>
<keyword evidence="5 10" id="KW-0808">Transferase</keyword>
<dbReference type="PANTHER" id="PTHR12413">
    <property type="entry name" value="DOLICHYL GLYCOSYLTRANSFERASE"/>
    <property type="match status" value="1"/>
</dbReference>
<protein>
    <recommendedName>
        <fullName evidence="10">Alpha-1,3-glucosyltransferase</fullName>
        <ecNumber evidence="10">2.4.1.-</ecNumber>
    </recommendedName>
</protein>
<comment type="pathway">
    <text evidence="2 10">Protein modification; protein glycosylation.</text>
</comment>
<evidence type="ECO:0000256" key="5">
    <source>
        <dbReference type="ARBA" id="ARBA00022679"/>
    </source>
</evidence>
<reference evidence="11 12" key="1">
    <citation type="submission" date="2024-03" db="EMBL/GenBank/DDBJ databases">
        <title>The Acrasis kona genome and developmental transcriptomes reveal deep origins of eukaryotic multicellular pathways.</title>
        <authorList>
            <person name="Sheikh S."/>
            <person name="Fu C.-J."/>
            <person name="Brown M.W."/>
            <person name="Baldauf S.L."/>
        </authorList>
    </citation>
    <scope>NUCLEOTIDE SEQUENCE [LARGE SCALE GENOMIC DNA]</scope>
    <source>
        <strain evidence="11 12">ATCC MYA-3509</strain>
    </source>
</reference>
<evidence type="ECO:0000256" key="3">
    <source>
        <dbReference type="ARBA" id="ARBA00008715"/>
    </source>
</evidence>
<evidence type="ECO:0000256" key="4">
    <source>
        <dbReference type="ARBA" id="ARBA00022676"/>
    </source>
</evidence>
<feature type="transmembrane region" description="Helical" evidence="10">
    <location>
        <begin position="385"/>
        <end position="406"/>
    </location>
</feature>
<keyword evidence="8 10" id="KW-1133">Transmembrane helix</keyword>
<dbReference type="EC" id="2.4.1.-" evidence="10"/>
<evidence type="ECO:0000256" key="7">
    <source>
        <dbReference type="ARBA" id="ARBA00022824"/>
    </source>
</evidence>
<organism evidence="11 12">
    <name type="scientific">Acrasis kona</name>
    <dbReference type="NCBI Taxonomy" id="1008807"/>
    <lineage>
        <taxon>Eukaryota</taxon>
        <taxon>Discoba</taxon>
        <taxon>Heterolobosea</taxon>
        <taxon>Tetramitia</taxon>
        <taxon>Eutetramitia</taxon>
        <taxon>Acrasidae</taxon>
        <taxon>Acrasis</taxon>
    </lineage>
</organism>
<dbReference type="Proteomes" id="UP001431209">
    <property type="component" value="Unassembled WGS sequence"/>
</dbReference>
<evidence type="ECO:0000256" key="8">
    <source>
        <dbReference type="ARBA" id="ARBA00022989"/>
    </source>
</evidence>
<dbReference type="GO" id="GO:0005789">
    <property type="term" value="C:endoplasmic reticulum membrane"/>
    <property type="evidence" value="ECO:0007669"/>
    <property type="project" value="UniProtKB-SubCell"/>
</dbReference>
<feature type="transmembrane region" description="Helical" evidence="10">
    <location>
        <begin position="184"/>
        <end position="200"/>
    </location>
</feature>
<dbReference type="EMBL" id="JAOPGA020000597">
    <property type="protein sequence ID" value="KAL0479758.1"/>
    <property type="molecule type" value="Genomic_DNA"/>
</dbReference>
<comment type="caution">
    <text evidence="11">The sequence shown here is derived from an EMBL/GenBank/DDBJ whole genome shotgun (WGS) entry which is preliminary data.</text>
</comment>
<dbReference type="InterPro" id="IPR004856">
    <property type="entry name" value="Glyco_trans_ALG6/ALG8"/>
</dbReference>
<feature type="transmembrane region" description="Helical" evidence="10">
    <location>
        <begin position="212"/>
        <end position="232"/>
    </location>
</feature>
<evidence type="ECO:0000313" key="11">
    <source>
        <dbReference type="EMBL" id="KAL0479758.1"/>
    </source>
</evidence>
<feature type="transmembrane region" description="Helical" evidence="10">
    <location>
        <begin position="277"/>
        <end position="298"/>
    </location>
</feature>
<feature type="transmembrane region" description="Helical" evidence="10">
    <location>
        <begin position="418"/>
        <end position="438"/>
    </location>
</feature>
<dbReference type="GO" id="GO:0042281">
    <property type="term" value="F:dolichyl pyrophosphate Man9GlcNAc2 alpha-1,3-glucosyltransferase activity"/>
    <property type="evidence" value="ECO:0007669"/>
    <property type="project" value="TreeGrafter"/>
</dbReference>
<comment type="similarity">
    <text evidence="3 10">Belongs to the ALG6/ALG8 glucosyltransferase family.</text>
</comment>
<keyword evidence="12" id="KW-1185">Reference proteome</keyword>
<dbReference type="Pfam" id="PF03155">
    <property type="entry name" value="Alg6_Alg8"/>
    <property type="match status" value="1"/>
</dbReference>
<feature type="transmembrane region" description="Helical" evidence="10">
    <location>
        <begin position="90"/>
        <end position="114"/>
    </location>
</feature>
<keyword evidence="9 10" id="KW-0472">Membrane</keyword>
<proteinExistence type="inferred from homology"/>
<evidence type="ECO:0000256" key="10">
    <source>
        <dbReference type="RuleBase" id="RU363110"/>
    </source>
</evidence>
<feature type="transmembrane region" description="Helical" evidence="10">
    <location>
        <begin position="152"/>
        <end position="178"/>
    </location>
</feature>